<dbReference type="EMBL" id="LNYX01000012">
    <property type="protein sequence ID" value="KTD64758.1"/>
    <property type="molecule type" value="Genomic_DNA"/>
</dbReference>
<dbReference type="STRING" id="452.Lspi_0925"/>
<dbReference type="PANTHER" id="PTHR11070">
    <property type="entry name" value="UVRD / RECB / PCRA DNA HELICASE FAMILY MEMBER"/>
    <property type="match status" value="1"/>
</dbReference>
<reference evidence="15 16" key="1">
    <citation type="submission" date="2015-11" db="EMBL/GenBank/DDBJ databases">
        <title>Genomic analysis of 38 Legionella species identifies large and diverse effector repertoires.</title>
        <authorList>
            <person name="Burstein D."/>
            <person name="Amaro F."/>
            <person name="Zusman T."/>
            <person name="Lifshitz Z."/>
            <person name="Cohen O."/>
            <person name="Gilbert J.A."/>
            <person name="Pupko T."/>
            <person name="Shuman H.A."/>
            <person name="Segal G."/>
        </authorList>
    </citation>
    <scope>NUCLEOTIDE SEQUENCE [LARGE SCALE GENOMIC DNA]</scope>
    <source>
        <strain evidence="15 16">Mt.St.Helens-9</strain>
    </source>
</reference>
<evidence type="ECO:0000256" key="12">
    <source>
        <dbReference type="PROSITE-ProRule" id="PRU00560"/>
    </source>
</evidence>
<dbReference type="GO" id="GO:0003697">
    <property type="term" value="F:single-stranded DNA binding"/>
    <property type="evidence" value="ECO:0007669"/>
    <property type="project" value="UniProtKB-UniRule"/>
</dbReference>
<keyword evidence="5 11" id="KW-0347">Helicase</keyword>
<dbReference type="Gene3D" id="3.40.50.300">
    <property type="entry name" value="P-loop containing nucleotide triphosphate hydrolases"/>
    <property type="match status" value="2"/>
</dbReference>
<dbReference type="PATRIC" id="fig|452.5.peg.1010"/>
<comment type="function">
    <text evidence="11">Rep helicase is a single-stranded DNA-dependent ATPase involved in DNA replication; it can initiate unwinding at a nick in the DNA. It binds to the single-stranded DNA and acts in a progressive fashion along the DNA in the 3' to 5' direction.</text>
</comment>
<dbReference type="PANTHER" id="PTHR11070:SF64">
    <property type="entry name" value="ATP-DEPENDENT DNA HELICASE REP"/>
    <property type="match status" value="1"/>
</dbReference>
<comment type="similarity">
    <text evidence="1 11">Belongs to the helicase family. UvrD subfamily.</text>
</comment>
<dbReference type="Gene3D" id="1.10.486.10">
    <property type="entry name" value="PCRA, domain 4"/>
    <property type="match status" value="1"/>
</dbReference>
<keyword evidence="8 11" id="KW-0413">Isomerase</keyword>
<proteinExistence type="inferred from homology"/>
<name>A0A0W0Z7L7_LEGSP</name>
<evidence type="ECO:0000256" key="1">
    <source>
        <dbReference type="ARBA" id="ARBA00009922"/>
    </source>
</evidence>
<dbReference type="GO" id="GO:0005524">
    <property type="term" value="F:ATP binding"/>
    <property type="evidence" value="ECO:0007669"/>
    <property type="project" value="UniProtKB-UniRule"/>
</dbReference>
<dbReference type="GO" id="GO:0016887">
    <property type="term" value="F:ATP hydrolysis activity"/>
    <property type="evidence" value="ECO:0007669"/>
    <property type="project" value="RHEA"/>
</dbReference>
<dbReference type="InterPro" id="IPR013986">
    <property type="entry name" value="DExx_box_DNA_helicase_dom_sf"/>
</dbReference>
<evidence type="ECO:0000256" key="9">
    <source>
        <dbReference type="ARBA" id="ARBA00034617"/>
    </source>
</evidence>
<dbReference type="GO" id="GO:0000725">
    <property type="term" value="P:recombinational repair"/>
    <property type="evidence" value="ECO:0007669"/>
    <property type="project" value="TreeGrafter"/>
</dbReference>
<dbReference type="Pfam" id="PF00580">
    <property type="entry name" value="UvrD-helicase"/>
    <property type="match status" value="1"/>
</dbReference>
<evidence type="ECO:0000256" key="6">
    <source>
        <dbReference type="ARBA" id="ARBA00022840"/>
    </source>
</evidence>
<evidence type="ECO:0000313" key="15">
    <source>
        <dbReference type="EMBL" id="KTD64758.1"/>
    </source>
</evidence>
<dbReference type="Proteomes" id="UP000054877">
    <property type="component" value="Unassembled WGS sequence"/>
</dbReference>
<dbReference type="PROSITE" id="PS51198">
    <property type="entry name" value="UVRD_HELICASE_ATP_BIND"/>
    <property type="match status" value="1"/>
</dbReference>
<evidence type="ECO:0000256" key="8">
    <source>
        <dbReference type="ARBA" id="ARBA00023235"/>
    </source>
</evidence>
<feature type="domain" description="UvrD-like helicase ATP-binding" evidence="13">
    <location>
        <begin position="1"/>
        <end position="281"/>
    </location>
</feature>
<keyword evidence="7 11" id="KW-0238">DNA-binding</keyword>
<feature type="binding site" evidence="11">
    <location>
        <position position="279"/>
    </location>
    <ligand>
        <name>ATP</name>
        <dbReference type="ChEBI" id="CHEBI:30616"/>
    </ligand>
</feature>
<comment type="caution">
    <text evidence="15">The sequence shown here is derived from an EMBL/GenBank/DDBJ whole genome shotgun (WGS) entry which is preliminary data.</text>
</comment>
<gene>
    <name evidence="11 15" type="primary">rep</name>
    <name evidence="15" type="ORF">Lspi_0925</name>
</gene>
<comment type="subunit">
    <text evidence="11">Homodimer.</text>
</comment>
<keyword evidence="4 11" id="KW-0378">Hydrolase</keyword>
<evidence type="ECO:0000256" key="7">
    <source>
        <dbReference type="ARBA" id="ARBA00023125"/>
    </source>
</evidence>
<feature type="domain" description="UvrD-like helicase C-terminal" evidence="14">
    <location>
        <begin position="282"/>
        <end position="560"/>
    </location>
</feature>
<evidence type="ECO:0000256" key="2">
    <source>
        <dbReference type="ARBA" id="ARBA00022705"/>
    </source>
</evidence>
<dbReference type="CDD" id="cd17932">
    <property type="entry name" value="DEXQc_UvrD"/>
    <property type="match status" value="1"/>
</dbReference>
<evidence type="ECO:0000313" key="16">
    <source>
        <dbReference type="Proteomes" id="UP000054877"/>
    </source>
</evidence>
<protein>
    <recommendedName>
        <fullName evidence="11">ATP-dependent DNA helicase Rep</fullName>
        <ecNumber evidence="11">5.6.2.4</ecNumber>
    </recommendedName>
    <alternativeName>
        <fullName evidence="11">DNA 3'-5' helicase Rep</fullName>
    </alternativeName>
</protein>
<evidence type="ECO:0000256" key="3">
    <source>
        <dbReference type="ARBA" id="ARBA00022741"/>
    </source>
</evidence>
<dbReference type="GO" id="GO:0043138">
    <property type="term" value="F:3'-5' DNA helicase activity"/>
    <property type="evidence" value="ECO:0007669"/>
    <property type="project" value="UniProtKB-UniRule"/>
</dbReference>
<dbReference type="Gene3D" id="1.10.10.160">
    <property type="match status" value="1"/>
</dbReference>
<dbReference type="InterPro" id="IPR027417">
    <property type="entry name" value="P-loop_NTPase"/>
</dbReference>
<evidence type="ECO:0000259" key="14">
    <source>
        <dbReference type="PROSITE" id="PS51217"/>
    </source>
</evidence>
<keyword evidence="3 11" id="KW-0547">Nucleotide-binding</keyword>
<dbReference type="PROSITE" id="PS51217">
    <property type="entry name" value="UVRD_HELICASE_CTER"/>
    <property type="match status" value="1"/>
</dbReference>
<comment type="catalytic activity">
    <reaction evidence="9 11">
        <text>Couples ATP hydrolysis with the unwinding of duplex DNA by translocating in the 3'-5' direction.</text>
        <dbReference type="EC" id="5.6.2.4"/>
    </reaction>
</comment>
<evidence type="ECO:0000256" key="4">
    <source>
        <dbReference type="ARBA" id="ARBA00022801"/>
    </source>
</evidence>
<keyword evidence="2 11" id="KW-0235">DNA replication</keyword>
<dbReference type="CDD" id="cd18807">
    <property type="entry name" value="SF1_C_UvrD"/>
    <property type="match status" value="1"/>
</dbReference>
<dbReference type="InterPro" id="IPR014017">
    <property type="entry name" value="DNA_helicase_UvrD-like_C"/>
</dbReference>
<keyword evidence="16" id="KW-1185">Reference proteome</keyword>
<dbReference type="GO" id="GO:0006260">
    <property type="term" value="P:DNA replication"/>
    <property type="evidence" value="ECO:0007669"/>
    <property type="project" value="UniProtKB-UniRule"/>
</dbReference>
<comment type="catalytic activity">
    <reaction evidence="10 11">
        <text>ATP + H2O = ADP + phosphate + H(+)</text>
        <dbReference type="Rhea" id="RHEA:13065"/>
        <dbReference type="ChEBI" id="CHEBI:15377"/>
        <dbReference type="ChEBI" id="CHEBI:15378"/>
        <dbReference type="ChEBI" id="CHEBI:30616"/>
        <dbReference type="ChEBI" id="CHEBI:43474"/>
        <dbReference type="ChEBI" id="CHEBI:456216"/>
        <dbReference type="EC" id="5.6.2.4"/>
    </reaction>
</comment>
<dbReference type="SUPFAM" id="SSF52540">
    <property type="entry name" value="P-loop containing nucleoside triphosphate hydrolases"/>
    <property type="match status" value="1"/>
</dbReference>
<dbReference type="InterPro" id="IPR000212">
    <property type="entry name" value="DNA_helicase_UvrD/REP"/>
</dbReference>
<evidence type="ECO:0000256" key="10">
    <source>
        <dbReference type="ARBA" id="ARBA00048988"/>
    </source>
</evidence>
<dbReference type="AlphaFoldDB" id="A0A0W0Z7L7"/>
<evidence type="ECO:0000259" key="13">
    <source>
        <dbReference type="PROSITE" id="PS51198"/>
    </source>
</evidence>
<dbReference type="InterPro" id="IPR005752">
    <property type="entry name" value="Helicase_Rep"/>
</dbReference>
<evidence type="ECO:0000256" key="5">
    <source>
        <dbReference type="ARBA" id="ARBA00022806"/>
    </source>
</evidence>
<evidence type="ECO:0000256" key="11">
    <source>
        <dbReference type="HAMAP-Rule" id="MF_01920"/>
    </source>
</evidence>
<dbReference type="GO" id="GO:0005829">
    <property type="term" value="C:cytosol"/>
    <property type="evidence" value="ECO:0007669"/>
    <property type="project" value="TreeGrafter"/>
</dbReference>
<feature type="binding site" evidence="12">
    <location>
        <begin position="22"/>
        <end position="29"/>
    </location>
    <ligand>
        <name>ATP</name>
        <dbReference type="ChEBI" id="CHEBI:30616"/>
    </ligand>
</feature>
<dbReference type="InterPro" id="IPR014016">
    <property type="entry name" value="UvrD-like_ATP-bd"/>
</dbReference>
<dbReference type="HAMAP" id="MF_01920">
    <property type="entry name" value="Helicase_Rep"/>
    <property type="match status" value="1"/>
</dbReference>
<keyword evidence="6 11" id="KW-0067">ATP-binding</keyword>
<dbReference type="EC" id="5.6.2.4" evidence="11"/>
<organism evidence="15 16">
    <name type="scientific">Legionella spiritensis</name>
    <dbReference type="NCBI Taxonomy" id="452"/>
    <lineage>
        <taxon>Bacteria</taxon>
        <taxon>Pseudomonadati</taxon>
        <taxon>Pseudomonadota</taxon>
        <taxon>Gammaproteobacteria</taxon>
        <taxon>Legionellales</taxon>
        <taxon>Legionellaceae</taxon>
        <taxon>Legionella</taxon>
    </lineage>
</organism>
<sequence>MVLNPQQMAAVTYIDGPLLVLAGAGSGKTRVITRKIAYLVEECGYAAPSVYAVTFTNKAANEMRSRVALTLPAAKRRGLKVATFHTLGLSLIKKDLALCGLKKGFSIFDAEDSLQLLRGFLPAGKASVRDYLLQMQQIISHWKNQLLTPEQVLALPPVTPSHEEAARLYPAYQQALNAYNAVDFDDLIRVPVRLLQQHAEVRERWQNRIRHLLIDEYQDSNTSQYELVKLLVGVRARFTVVGDDDQSIYAWRGAKPENLAQLQKDYPGLNVIKLEQNYRSTSRILHVANTLIANNPHLFDKRLWSDLGHGEVLRVLCCRDEQDEAEQVVADLISHKLRMGHPFGDYAILYRGNHQSRIFEKVLRHHGVAYRISGGQSWFARTEIKDIFAYLKLLCNEADDAAFLRVINTPKRGIGDSTLDALGHYAQSQGRSLYACADHLALADRIGDKPRAALAQFKHWFEHIKSRQQTQGGIDVLRDMVEDSGYEAYLYEQSDTPAKAQKRMESVWELIEWVGRLLAKDTGQGLAEVVNKLILIDILEQSDEQDKDTIQLLTLHASKGLEFPYVYLVGMEEELLPHRTSIEDEQIDEERRLAYVGITRARKGLCFTLARQRRRGGELLDCQPSRFLDELPKDSLEWFGKTIERNEVKSRELARSHLAGLKNLLT</sequence>
<dbReference type="Pfam" id="PF13361">
    <property type="entry name" value="UvrD_C"/>
    <property type="match status" value="1"/>
</dbReference>
<accession>A0A0W0Z7L7</accession>